<keyword evidence="6" id="KW-0143">Chaperone</keyword>
<dbReference type="PANTHER" id="PTHR47269:SF3">
    <property type="entry name" value="PEPTIDYL-PROLYL CIS-TRANS ISOMERASE CYP21-3, MITOCHONDRIAL"/>
    <property type="match status" value="1"/>
</dbReference>
<evidence type="ECO:0000256" key="3">
    <source>
        <dbReference type="ARBA" id="ARBA00007365"/>
    </source>
</evidence>
<keyword evidence="7 8" id="KW-0413">Isomerase</keyword>
<dbReference type="AlphaFoldDB" id="A0A565BQG4"/>
<sequence>MAKIKPQALLQQSKKKKGPSRISITNIVIYTLALLLVVFVLFSAYKRWAQRSEIPTHNGRSVLEDAAFPGMKNTNVPRFATLDTGKGSMTIELFKDTAPNVVDQFMKLCQDGYFKGFLFRRVVKHSVIQAGDSGEFDAVKDWALGRKNLDTSLKQEEFMVGTPKAKNEQGGFEFFIVSAQITDLNEKLTIFGRVAKGQNVVQDIEEVETDEQYQPKSPIEIMSVTLLQDM</sequence>
<keyword evidence="9" id="KW-0472">Membrane</keyword>
<comment type="catalytic activity">
    <reaction evidence="1 8">
        <text>[protein]-peptidylproline (omega=180) = [protein]-peptidylproline (omega=0)</text>
        <dbReference type="Rhea" id="RHEA:16237"/>
        <dbReference type="Rhea" id="RHEA-COMP:10747"/>
        <dbReference type="Rhea" id="RHEA-COMP:10748"/>
        <dbReference type="ChEBI" id="CHEBI:83833"/>
        <dbReference type="ChEBI" id="CHEBI:83834"/>
        <dbReference type="EC" id="5.2.1.8"/>
    </reaction>
</comment>
<proteinExistence type="inferred from homology"/>
<gene>
    <name evidence="11" type="ORF">ANE_LOCUS14047</name>
</gene>
<dbReference type="InterPro" id="IPR029000">
    <property type="entry name" value="Cyclophilin-like_dom_sf"/>
</dbReference>
<dbReference type="Gene3D" id="2.40.100.10">
    <property type="entry name" value="Cyclophilin-like"/>
    <property type="match status" value="1"/>
</dbReference>
<evidence type="ECO:0000256" key="7">
    <source>
        <dbReference type="ARBA" id="ARBA00023235"/>
    </source>
</evidence>
<dbReference type="OrthoDB" id="271386at2759"/>
<evidence type="ECO:0000256" key="6">
    <source>
        <dbReference type="ARBA" id="ARBA00023186"/>
    </source>
</evidence>
<dbReference type="PANTHER" id="PTHR47269">
    <property type="entry name" value="PEPTIDYL-PROLYL CIS-TRANS ISOMERASE CYP21-4"/>
    <property type="match status" value="1"/>
</dbReference>
<organism evidence="11 12">
    <name type="scientific">Arabis nemorensis</name>
    <dbReference type="NCBI Taxonomy" id="586526"/>
    <lineage>
        <taxon>Eukaryota</taxon>
        <taxon>Viridiplantae</taxon>
        <taxon>Streptophyta</taxon>
        <taxon>Embryophyta</taxon>
        <taxon>Tracheophyta</taxon>
        <taxon>Spermatophyta</taxon>
        <taxon>Magnoliopsida</taxon>
        <taxon>eudicotyledons</taxon>
        <taxon>Gunneridae</taxon>
        <taxon>Pentapetalae</taxon>
        <taxon>rosids</taxon>
        <taxon>malvids</taxon>
        <taxon>Brassicales</taxon>
        <taxon>Brassicaceae</taxon>
        <taxon>Arabideae</taxon>
        <taxon>Arabis</taxon>
    </lineage>
</organism>
<evidence type="ECO:0000256" key="4">
    <source>
        <dbReference type="ARBA" id="ARBA00022946"/>
    </source>
</evidence>
<name>A0A565BQG4_9BRAS</name>
<dbReference type="FunFam" id="2.40.100.10:FF:000074">
    <property type="entry name" value="Peptidyl-prolyl cis-trans isomerase"/>
    <property type="match status" value="1"/>
</dbReference>
<evidence type="ECO:0000313" key="11">
    <source>
        <dbReference type="EMBL" id="VVB03603.1"/>
    </source>
</evidence>
<keyword evidence="4" id="KW-0809">Transit peptide</keyword>
<reference evidence="11" key="1">
    <citation type="submission" date="2019-07" db="EMBL/GenBank/DDBJ databases">
        <authorList>
            <person name="Dittberner H."/>
        </authorList>
    </citation>
    <scope>NUCLEOTIDE SEQUENCE [LARGE SCALE GENOMIC DNA]</scope>
</reference>
<dbReference type="Proteomes" id="UP000489600">
    <property type="component" value="Unassembled WGS sequence"/>
</dbReference>
<dbReference type="InterPro" id="IPR002130">
    <property type="entry name" value="Cyclophilin-type_PPIase_dom"/>
</dbReference>
<keyword evidence="9" id="KW-0812">Transmembrane</keyword>
<dbReference type="SUPFAM" id="SSF50891">
    <property type="entry name" value="Cyclophilin-like"/>
    <property type="match status" value="1"/>
</dbReference>
<evidence type="ECO:0000256" key="1">
    <source>
        <dbReference type="ARBA" id="ARBA00000971"/>
    </source>
</evidence>
<evidence type="ECO:0000256" key="2">
    <source>
        <dbReference type="ARBA" id="ARBA00002388"/>
    </source>
</evidence>
<dbReference type="GO" id="GO:0003755">
    <property type="term" value="F:peptidyl-prolyl cis-trans isomerase activity"/>
    <property type="evidence" value="ECO:0007669"/>
    <property type="project" value="UniProtKB-UniRule"/>
</dbReference>
<keyword evidence="12" id="KW-1185">Reference proteome</keyword>
<evidence type="ECO:0000256" key="9">
    <source>
        <dbReference type="SAM" id="Phobius"/>
    </source>
</evidence>
<accession>A0A565BQG4</accession>
<keyword evidence="9" id="KW-1133">Transmembrane helix</keyword>
<dbReference type="PRINTS" id="PR00153">
    <property type="entry name" value="CSAPPISMRASE"/>
</dbReference>
<dbReference type="CDD" id="cd00317">
    <property type="entry name" value="cyclophilin"/>
    <property type="match status" value="1"/>
</dbReference>
<comment type="similarity">
    <text evidence="3 8">Belongs to the cyclophilin-type PPIase family.</text>
</comment>
<feature type="transmembrane region" description="Helical" evidence="9">
    <location>
        <begin position="21"/>
        <end position="45"/>
    </location>
</feature>
<comment type="function">
    <text evidence="2 8">PPIases accelerate the folding of proteins. It catalyzes the cis-trans isomerization of proline imidic peptide bonds in oligopeptides.</text>
</comment>
<evidence type="ECO:0000256" key="8">
    <source>
        <dbReference type="RuleBase" id="RU363019"/>
    </source>
</evidence>
<evidence type="ECO:0000313" key="12">
    <source>
        <dbReference type="Proteomes" id="UP000489600"/>
    </source>
</evidence>
<protein>
    <recommendedName>
        <fullName evidence="8">Peptidyl-prolyl cis-trans isomerase</fullName>
        <shortName evidence="8">PPIase</shortName>
        <ecNumber evidence="8">5.2.1.8</ecNumber>
    </recommendedName>
</protein>
<keyword evidence="5 8" id="KW-0697">Rotamase</keyword>
<evidence type="ECO:0000256" key="5">
    <source>
        <dbReference type="ARBA" id="ARBA00023110"/>
    </source>
</evidence>
<evidence type="ECO:0000259" key="10">
    <source>
        <dbReference type="PROSITE" id="PS50072"/>
    </source>
</evidence>
<dbReference type="Pfam" id="PF00160">
    <property type="entry name" value="Pro_isomerase"/>
    <property type="match status" value="1"/>
</dbReference>
<feature type="domain" description="PPIase cyclophilin-type" evidence="10">
    <location>
        <begin position="87"/>
        <end position="226"/>
    </location>
</feature>
<dbReference type="PROSITE" id="PS50072">
    <property type="entry name" value="CSA_PPIASE_2"/>
    <property type="match status" value="1"/>
</dbReference>
<dbReference type="EC" id="5.2.1.8" evidence="8"/>
<comment type="caution">
    <text evidence="11">The sequence shown here is derived from an EMBL/GenBank/DDBJ whole genome shotgun (WGS) entry which is preliminary data.</text>
</comment>
<dbReference type="EMBL" id="CABITT030000004">
    <property type="protein sequence ID" value="VVB03603.1"/>
    <property type="molecule type" value="Genomic_DNA"/>
</dbReference>